<dbReference type="Pfam" id="PF00072">
    <property type="entry name" value="Response_reg"/>
    <property type="match status" value="1"/>
</dbReference>
<dbReference type="Gene3D" id="3.40.50.2300">
    <property type="match status" value="1"/>
</dbReference>
<dbReference type="InterPro" id="IPR050595">
    <property type="entry name" value="Bact_response_regulator"/>
</dbReference>
<accession>X1EHZ5</accession>
<evidence type="ECO:0000259" key="2">
    <source>
        <dbReference type="PROSITE" id="PS50110"/>
    </source>
</evidence>
<dbReference type="GO" id="GO:0000160">
    <property type="term" value="P:phosphorelay signal transduction system"/>
    <property type="evidence" value="ECO:0007669"/>
    <property type="project" value="InterPro"/>
</dbReference>
<keyword evidence="1" id="KW-0597">Phosphoprotein</keyword>
<sequence>REILIDILEEKKYRVAKASNAVQAITRVKNKNYDVIFIDFIMPIINGLELYQILRKFKPDIKAIMMTGYGLEIHDLAEEAVKKNAYACIYKPFEVEKILELIEQILSGMRKNAIQWN</sequence>
<dbReference type="PROSITE" id="PS50110">
    <property type="entry name" value="RESPONSE_REGULATORY"/>
    <property type="match status" value="1"/>
</dbReference>
<dbReference type="InterPro" id="IPR001789">
    <property type="entry name" value="Sig_transdc_resp-reg_receiver"/>
</dbReference>
<proteinExistence type="predicted"/>
<name>X1EHZ5_9ZZZZ</name>
<evidence type="ECO:0000256" key="1">
    <source>
        <dbReference type="ARBA" id="ARBA00022553"/>
    </source>
</evidence>
<feature type="domain" description="Response regulatory" evidence="2">
    <location>
        <begin position="1"/>
        <end position="106"/>
    </location>
</feature>
<organism evidence="3">
    <name type="scientific">marine sediment metagenome</name>
    <dbReference type="NCBI Taxonomy" id="412755"/>
    <lineage>
        <taxon>unclassified sequences</taxon>
        <taxon>metagenomes</taxon>
        <taxon>ecological metagenomes</taxon>
    </lineage>
</organism>
<gene>
    <name evidence="3" type="ORF">S03H2_25356</name>
</gene>
<dbReference type="PANTHER" id="PTHR44591:SF3">
    <property type="entry name" value="RESPONSE REGULATORY DOMAIN-CONTAINING PROTEIN"/>
    <property type="match status" value="1"/>
</dbReference>
<dbReference type="AlphaFoldDB" id="X1EHZ5"/>
<dbReference type="SMART" id="SM00448">
    <property type="entry name" value="REC"/>
    <property type="match status" value="1"/>
</dbReference>
<reference evidence="3" key="1">
    <citation type="journal article" date="2014" name="Front. Microbiol.">
        <title>High frequency of phylogenetically diverse reductive dehalogenase-homologous genes in deep subseafloor sedimentary metagenomes.</title>
        <authorList>
            <person name="Kawai M."/>
            <person name="Futagami T."/>
            <person name="Toyoda A."/>
            <person name="Takaki Y."/>
            <person name="Nishi S."/>
            <person name="Hori S."/>
            <person name="Arai W."/>
            <person name="Tsubouchi T."/>
            <person name="Morono Y."/>
            <person name="Uchiyama I."/>
            <person name="Ito T."/>
            <person name="Fujiyama A."/>
            <person name="Inagaki F."/>
            <person name="Takami H."/>
        </authorList>
    </citation>
    <scope>NUCLEOTIDE SEQUENCE</scope>
    <source>
        <strain evidence="3">Expedition CK06-06</strain>
    </source>
</reference>
<dbReference type="InterPro" id="IPR011006">
    <property type="entry name" value="CheY-like_superfamily"/>
</dbReference>
<evidence type="ECO:0000313" key="3">
    <source>
        <dbReference type="EMBL" id="GAH32232.1"/>
    </source>
</evidence>
<dbReference type="SUPFAM" id="SSF52172">
    <property type="entry name" value="CheY-like"/>
    <property type="match status" value="1"/>
</dbReference>
<protein>
    <recommendedName>
        <fullName evidence="2">Response regulatory domain-containing protein</fullName>
    </recommendedName>
</protein>
<comment type="caution">
    <text evidence="3">The sequence shown here is derived from an EMBL/GenBank/DDBJ whole genome shotgun (WGS) entry which is preliminary data.</text>
</comment>
<dbReference type="PANTHER" id="PTHR44591">
    <property type="entry name" value="STRESS RESPONSE REGULATOR PROTEIN 1"/>
    <property type="match status" value="1"/>
</dbReference>
<feature type="non-terminal residue" evidence="3">
    <location>
        <position position="1"/>
    </location>
</feature>
<dbReference type="EMBL" id="BARU01014333">
    <property type="protein sequence ID" value="GAH32232.1"/>
    <property type="molecule type" value="Genomic_DNA"/>
</dbReference>